<dbReference type="Proteomes" id="UP001152320">
    <property type="component" value="Chromosome 14"/>
</dbReference>
<sequence>MCLSTLSMSVFLIAVFHNVPLTQGRNILMVSSNSLASPSHYMVLSTVTGGLVSRGHNVTVVTNDIKRLTGFPNGTFSQALYFKASYDPDDIARLMDDMTKVTAFASMGLIETMVKFTDMSKVMYESCVDLWKDEKVINNLKQSHFDLALVFPFSSCDVLMATYLEVPFVVIFPTIRIPIFHEGFIGMPYPSSYVPFDVFSTMTDEMNFWERLRNLVAPLVGHVIDHISTKDYHNIQVDYDIHPDKTIRELYSKARLWLSHVSFGNDFPRPFTPNFVPIGGLISHPSEPLPKDMEEFVQGSGDSGVIVFTLGSAVKGLFKEELAEIFASVFSQLPQRVLWRHNAQPPSSLGNNTKLLKWLPQNDLLGHPKTRLLIYHGGSNGVLESISHGVPMVIIPLFGDQITHAARVQKKGMGLMLEKDNITRENLLAVIQEVLNNPKYKERAQHFSDIHNDLPMTPLERAVYWIEHVMKFGGEHLRPRSADMSIIELYMIDVIVFLIAVFSVGLYIDYLILKKCYSCCCQSSIKKSKKE</sequence>
<evidence type="ECO:0000256" key="3">
    <source>
        <dbReference type="ARBA" id="ARBA00022679"/>
    </source>
</evidence>
<accession>A0A9Q1BNP3</accession>
<dbReference type="InterPro" id="IPR050271">
    <property type="entry name" value="UDP-glycosyltransferase"/>
</dbReference>
<organism evidence="6 7">
    <name type="scientific">Holothuria leucospilota</name>
    <name type="common">Black long sea cucumber</name>
    <name type="synonym">Mertensiothuria leucospilota</name>
    <dbReference type="NCBI Taxonomy" id="206669"/>
    <lineage>
        <taxon>Eukaryota</taxon>
        <taxon>Metazoa</taxon>
        <taxon>Echinodermata</taxon>
        <taxon>Eleutherozoa</taxon>
        <taxon>Echinozoa</taxon>
        <taxon>Holothuroidea</taxon>
        <taxon>Aspidochirotacea</taxon>
        <taxon>Aspidochirotida</taxon>
        <taxon>Holothuriidae</taxon>
        <taxon>Holothuria</taxon>
    </lineage>
</organism>
<keyword evidence="7" id="KW-1185">Reference proteome</keyword>
<comment type="similarity">
    <text evidence="1">Belongs to the UDP-glycosyltransferase family.</text>
</comment>
<dbReference type="CDD" id="cd03784">
    <property type="entry name" value="GT1_Gtf-like"/>
    <property type="match status" value="1"/>
</dbReference>
<reference evidence="6" key="1">
    <citation type="submission" date="2021-10" db="EMBL/GenBank/DDBJ databases">
        <title>Tropical sea cucumber genome reveals ecological adaptation and Cuvierian tubules defense mechanism.</title>
        <authorList>
            <person name="Chen T."/>
        </authorList>
    </citation>
    <scope>NUCLEOTIDE SEQUENCE</scope>
    <source>
        <strain evidence="6">Nanhai2018</strain>
        <tissue evidence="6">Muscle</tissue>
    </source>
</reference>
<dbReference type="OrthoDB" id="5835829at2759"/>
<feature type="transmembrane region" description="Helical" evidence="4">
    <location>
        <begin position="489"/>
        <end position="508"/>
    </location>
</feature>
<comment type="caution">
    <text evidence="6">The sequence shown here is derived from an EMBL/GenBank/DDBJ whole genome shotgun (WGS) entry which is preliminary data.</text>
</comment>
<dbReference type="EMBL" id="JAIZAY010000014">
    <property type="protein sequence ID" value="KAJ8030022.1"/>
    <property type="molecule type" value="Genomic_DNA"/>
</dbReference>
<dbReference type="FunFam" id="3.40.50.2000:FF:000205">
    <property type="entry name" value="UDP-glucuronosyltransferase"/>
    <property type="match status" value="1"/>
</dbReference>
<dbReference type="InterPro" id="IPR002213">
    <property type="entry name" value="UDP_glucos_trans"/>
</dbReference>
<dbReference type="Gene3D" id="3.40.50.2000">
    <property type="entry name" value="Glycogen Phosphorylase B"/>
    <property type="match status" value="1"/>
</dbReference>
<keyword evidence="3" id="KW-0808">Transferase</keyword>
<evidence type="ECO:0000256" key="5">
    <source>
        <dbReference type="SAM" id="SignalP"/>
    </source>
</evidence>
<evidence type="ECO:0000256" key="1">
    <source>
        <dbReference type="ARBA" id="ARBA00009995"/>
    </source>
</evidence>
<gene>
    <name evidence="6" type="ORF">HOLleu_29589</name>
</gene>
<keyword evidence="4" id="KW-1133">Transmembrane helix</keyword>
<dbReference type="PANTHER" id="PTHR48043">
    <property type="entry name" value="EG:EG0003.4 PROTEIN-RELATED"/>
    <property type="match status" value="1"/>
</dbReference>
<dbReference type="AlphaFoldDB" id="A0A9Q1BNP3"/>
<dbReference type="Pfam" id="PF00201">
    <property type="entry name" value="UDPGT"/>
    <property type="match status" value="1"/>
</dbReference>
<keyword evidence="5" id="KW-0732">Signal</keyword>
<proteinExistence type="inferred from homology"/>
<dbReference type="PANTHER" id="PTHR48043:SF145">
    <property type="entry name" value="FI06409P-RELATED"/>
    <property type="match status" value="1"/>
</dbReference>
<feature type="chain" id="PRO_5040188130" evidence="5">
    <location>
        <begin position="25"/>
        <end position="531"/>
    </location>
</feature>
<feature type="signal peptide" evidence="5">
    <location>
        <begin position="1"/>
        <end position="24"/>
    </location>
</feature>
<dbReference type="FunFam" id="3.40.50.2000:FF:000021">
    <property type="entry name" value="UDP-glucuronosyltransferase"/>
    <property type="match status" value="1"/>
</dbReference>
<dbReference type="GO" id="GO:0008194">
    <property type="term" value="F:UDP-glycosyltransferase activity"/>
    <property type="evidence" value="ECO:0007669"/>
    <property type="project" value="InterPro"/>
</dbReference>
<evidence type="ECO:0000256" key="4">
    <source>
        <dbReference type="SAM" id="Phobius"/>
    </source>
</evidence>
<keyword evidence="2" id="KW-0328">Glycosyltransferase</keyword>
<keyword evidence="4" id="KW-0472">Membrane</keyword>
<evidence type="ECO:0000313" key="6">
    <source>
        <dbReference type="EMBL" id="KAJ8030022.1"/>
    </source>
</evidence>
<protein>
    <submittedName>
        <fullName evidence="6">UDP-glucuronosyltransferase 2C1</fullName>
    </submittedName>
</protein>
<evidence type="ECO:0000313" key="7">
    <source>
        <dbReference type="Proteomes" id="UP001152320"/>
    </source>
</evidence>
<name>A0A9Q1BNP3_HOLLE</name>
<dbReference type="SUPFAM" id="SSF53756">
    <property type="entry name" value="UDP-Glycosyltransferase/glycogen phosphorylase"/>
    <property type="match status" value="1"/>
</dbReference>
<keyword evidence="4" id="KW-0812">Transmembrane</keyword>
<evidence type="ECO:0000256" key="2">
    <source>
        <dbReference type="ARBA" id="ARBA00022676"/>
    </source>
</evidence>